<keyword evidence="6" id="KW-0808">Transferase</keyword>
<dbReference type="Gene3D" id="1.10.287.560">
    <property type="entry name" value="Histidine kinase CheA-like, homodimeric domain"/>
    <property type="match status" value="1"/>
</dbReference>
<dbReference type="SMART" id="SM00073">
    <property type="entry name" value="HPT"/>
    <property type="match status" value="1"/>
</dbReference>
<dbReference type="InterPro" id="IPR005467">
    <property type="entry name" value="His_kinase_dom"/>
</dbReference>
<keyword evidence="5 12" id="KW-0597">Phosphoprotein</keyword>
<comment type="function">
    <text evidence="11">Involved in the transmission of sensory signals from the chemoreceptors to the flagellar motors. CheA is autophosphorylated; it can transfer its phosphate group to either CheB or CheY.</text>
</comment>
<evidence type="ECO:0000256" key="9">
    <source>
        <dbReference type="ARBA" id="ARBA00022840"/>
    </source>
</evidence>
<dbReference type="InterPro" id="IPR051315">
    <property type="entry name" value="Bact_Chemotaxis_CheA"/>
</dbReference>
<gene>
    <name evidence="16" type="ORF">COB67_13350</name>
</gene>
<dbReference type="PROSITE" id="PS50851">
    <property type="entry name" value="CHEW"/>
    <property type="match status" value="1"/>
</dbReference>
<dbReference type="GO" id="GO:0000155">
    <property type="term" value="F:phosphorelay sensor kinase activity"/>
    <property type="evidence" value="ECO:0007669"/>
    <property type="project" value="InterPro"/>
</dbReference>
<feature type="domain" description="HPt" evidence="15">
    <location>
        <begin position="4"/>
        <end position="108"/>
    </location>
</feature>
<dbReference type="CDD" id="cd00731">
    <property type="entry name" value="CheA_reg"/>
    <property type="match status" value="1"/>
</dbReference>
<dbReference type="Pfam" id="PF01627">
    <property type="entry name" value="Hpt"/>
    <property type="match status" value="1"/>
</dbReference>
<comment type="catalytic activity">
    <reaction evidence="1">
        <text>ATP + protein L-histidine = ADP + protein N-phospho-L-histidine.</text>
        <dbReference type="EC" id="2.7.13.3"/>
    </reaction>
</comment>
<dbReference type="InterPro" id="IPR037257">
    <property type="entry name" value="T2SS_E_N_sf"/>
</dbReference>
<dbReference type="Gene3D" id="1.20.120.160">
    <property type="entry name" value="HPT domain"/>
    <property type="match status" value="1"/>
</dbReference>
<dbReference type="InterPro" id="IPR036097">
    <property type="entry name" value="HisK_dim/P_sf"/>
</dbReference>
<evidence type="ECO:0000256" key="1">
    <source>
        <dbReference type="ARBA" id="ARBA00000085"/>
    </source>
</evidence>
<dbReference type="InterPro" id="IPR036890">
    <property type="entry name" value="HATPase_C_sf"/>
</dbReference>
<dbReference type="Gene3D" id="3.30.565.10">
    <property type="entry name" value="Histidine kinase-like ATPase, C-terminal domain"/>
    <property type="match status" value="1"/>
</dbReference>
<dbReference type="GO" id="GO:0005737">
    <property type="term" value="C:cytoplasm"/>
    <property type="evidence" value="ECO:0007669"/>
    <property type="project" value="InterPro"/>
</dbReference>
<dbReference type="Proteomes" id="UP000218113">
    <property type="component" value="Unassembled WGS sequence"/>
</dbReference>
<dbReference type="SMART" id="SM01231">
    <property type="entry name" value="H-kinase_dim"/>
    <property type="match status" value="1"/>
</dbReference>
<dbReference type="FunFam" id="2.30.30.40:FF:000048">
    <property type="entry name" value="Chemotaxis protein CheA, putative"/>
    <property type="match status" value="1"/>
</dbReference>
<dbReference type="GO" id="GO:0006935">
    <property type="term" value="P:chemotaxis"/>
    <property type="evidence" value="ECO:0007669"/>
    <property type="project" value="UniProtKB-KW"/>
</dbReference>
<reference evidence="17" key="1">
    <citation type="submission" date="2017-08" db="EMBL/GenBank/DDBJ databases">
        <title>A dynamic microbial community with high functional redundancy inhabits the cold, oxic subseafloor aquifer.</title>
        <authorList>
            <person name="Tully B.J."/>
            <person name="Wheat C.G."/>
            <person name="Glazer B.T."/>
            <person name="Huber J.A."/>
        </authorList>
    </citation>
    <scope>NUCLEOTIDE SEQUENCE [LARGE SCALE GENOMIC DNA]</scope>
</reference>
<dbReference type="InterPro" id="IPR004105">
    <property type="entry name" value="CheA-like_dim"/>
</dbReference>
<accession>A0A2A4SNV4</accession>
<dbReference type="Gene3D" id="2.30.30.40">
    <property type="entry name" value="SH3 Domains"/>
    <property type="match status" value="1"/>
</dbReference>
<dbReference type="SUPFAM" id="SSF47384">
    <property type="entry name" value="Homodimeric domain of signal transducing histidine kinase"/>
    <property type="match status" value="1"/>
</dbReference>
<evidence type="ECO:0000256" key="12">
    <source>
        <dbReference type="PROSITE-ProRule" id="PRU00110"/>
    </source>
</evidence>
<evidence type="ECO:0000313" key="16">
    <source>
        <dbReference type="EMBL" id="PCI22595.1"/>
    </source>
</evidence>
<dbReference type="FunFam" id="3.30.565.10:FF:000016">
    <property type="entry name" value="Chemotaxis protein CheA, putative"/>
    <property type="match status" value="1"/>
</dbReference>
<evidence type="ECO:0000313" key="17">
    <source>
        <dbReference type="Proteomes" id="UP000218113"/>
    </source>
</evidence>
<evidence type="ECO:0000259" key="13">
    <source>
        <dbReference type="PROSITE" id="PS50109"/>
    </source>
</evidence>
<dbReference type="InterPro" id="IPR002545">
    <property type="entry name" value="CheW-lke_dom"/>
</dbReference>
<dbReference type="CDD" id="cd00088">
    <property type="entry name" value="HPT"/>
    <property type="match status" value="1"/>
</dbReference>
<dbReference type="PROSITE" id="PS50109">
    <property type="entry name" value="HIS_KIN"/>
    <property type="match status" value="1"/>
</dbReference>
<dbReference type="InterPro" id="IPR003594">
    <property type="entry name" value="HATPase_dom"/>
</dbReference>
<organism evidence="16 17">
    <name type="scientific">SAR324 cluster bacterium</name>
    <dbReference type="NCBI Taxonomy" id="2024889"/>
    <lineage>
        <taxon>Bacteria</taxon>
        <taxon>Deltaproteobacteria</taxon>
        <taxon>SAR324 cluster</taxon>
    </lineage>
</organism>
<dbReference type="SUPFAM" id="SSF55874">
    <property type="entry name" value="ATPase domain of HSP90 chaperone/DNA topoisomerase II/histidine kinase"/>
    <property type="match status" value="1"/>
</dbReference>
<dbReference type="PROSITE" id="PS50894">
    <property type="entry name" value="HPT"/>
    <property type="match status" value="1"/>
</dbReference>
<dbReference type="GO" id="GO:0005524">
    <property type="term" value="F:ATP binding"/>
    <property type="evidence" value="ECO:0007669"/>
    <property type="project" value="UniProtKB-KW"/>
</dbReference>
<evidence type="ECO:0000256" key="11">
    <source>
        <dbReference type="ARBA" id="ARBA00035100"/>
    </source>
</evidence>
<feature type="domain" description="CheW-like" evidence="14">
    <location>
        <begin position="589"/>
        <end position="724"/>
    </location>
</feature>
<dbReference type="SUPFAM" id="SSF160246">
    <property type="entry name" value="EspE N-terminal domain-like"/>
    <property type="match status" value="1"/>
</dbReference>
<dbReference type="PRINTS" id="PR00344">
    <property type="entry name" value="BCTRLSENSOR"/>
</dbReference>
<keyword evidence="9" id="KW-0067">ATP-binding</keyword>
<proteinExistence type="predicted"/>
<evidence type="ECO:0000256" key="8">
    <source>
        <dbReference type="ARBA" id="ARBA00022777"/>
    </source>
</evidence>
<evidence type="ECO:0000256" key="7">
    <source>
        <dbReference type="ARBA" id="ARBA00022741"/>
    </source>
</evidence>
<keyword evidence="10" id="KW-0902">Two-component regulatory system</keyword>
<dbReference type="EMBL" id="NVSR01000158">
    <property type="protein sequence ID" value="PCI22595.1"/>
    <property type="molecule type" value="Genomic_DNA"/>
</dbReference>
<evidence type="ECO:0000256" key="6">
    <source>
        <dbReference type="ARBA" id="ARBA00022679"/>
    </source>
</evidence>
<evidence type="ECO:0000259" key="14">
    <source>
        <dbReference type="PROSITE" id="PS50851"/>
    </source>
</evidence>
<dbReference type="PANTHER" id="PTHR43395:SF10">
    <property type="entry name" value="CHEMOTAXIS PROTEIN CHEA"/>
    <property type="match status" value="1"/>
</dbReference>
<dbReference type="InterPro" id="IPR008207">
    <property type="entry name" value="Sig_transdc_His_kin_Hpt_dom"/>
</dbReference>
<dbReference type="Pfam" id="PF02518">
    <property type="entry name" value="HATPase_c"/>
    <property type="match status" value="1"/>
</dbReference>
<keyword evidence="8" id="KW-0418">Kinase</keyword>
<dbReference type="InterPro" id="IPR036641">
    <property type="entry name" value="HPT_dom_sf"/>
</dbReference>
<dbReference type="InterPro" id="IPR037006">
    <property type="entry name" value="CheA-like_homodim_sf"/>
</dbReference>
<dbReference type="Pfam" id="PF01584">
    <property type="entry name" value="CheW"/>
    <property type="match status" value="1"/>
</dbReference>
<dbReference type="InterPro" id="IPR004358">
    <property type="entry name" value="Sig_transdc_His_kin-like_C"/>
</dbReference>
<dbReference type="SMART" id="SM00260">
    <property type="entry name" value="CheW"/>
    <property type="match status" value="1"/>
</dbReference>
<dbReference type="SUPFAM" id="SSF47226">
    <property type="entry name" value="Histidine-containing phosphotransfer domain, HPT domain"/>
    <property type="match status" value="1"/>
</dbReference>
<evidence type="ECO:0000256" key="4">
    <source>
        <dbReference type="ARBA" id="ARBA00022500"/>
    </source>
</evidence>
<dbReference type="SUPFAM" id="SSF50341">
    <property type="entry name" value="CheW-like"/>
    <property type="match status" value="1"/>
</dbReference>
<dbReference type="InterPro" id="IPR036061">
    <property type="entry name" value="CheW-like_dom_sf"/>
</dbReference>
<evidence type="ECO:0000256" key="5">
    <source>
        <dbReference type="ARBA" id="ARBA00022553"/>
    </source>
</evidence>
<dbReference type="AlphaFoldDB" id="A0A2A4SNV4"/>
<dbReference type="PANTHER" id="PTHR43395">
    <property type="entry name" value="SENSOR HISTIDINE KINASE CHEA"/>
    <property type="match status" value="1"/>
</dbReference>
<evidence type="ECO:0000259" key="15">
    <source>
        <dbReference type="PROSITE" id="PS50894"/>
    </source>
</evidence>
<evidence type="ECO:0000256" key="3">
    <source>
        <dbReference type="ARBA" id="ARBA00021495"/>
    </source>
</evidence>
<evidence type="ECO:0000256" key="10">
    <source>
        <dbReference type="ARBA" id="ARBA00023012"/>
    </source>
</evidence>
<name>A0A2A4SNV4_9DELT</name>
<keyword evidence="4" id="KW-0145">Chemotaxis</keyword>
<feature type="modified residue" description="Phosphohistidine" evidence="12">
    <location>
        <position position="51"/>
    </location>
</feature>
<sequence>MQDGIYSDDEILDSFIEDTQELVTALEADLLSLEKTPQDQGLINSLFRSYHTLKGGAGMVGMTSFSDYAHKVENLLSQVRDGVIPITPEMISLFLESIDCLNAFILEMKGEGDVDSSLIEQNIQRIQNISKDTTIPSIVKSTEQLSPSISTTRQGFRIRFSLRGDFTKKAEKLKEMIEALQSCGDLNISEGLLDSGQGELELLSSNDQLMITNLVEFFLDEEDFQFLPGTKDENEPQASVSKPLGTILVEEHLLSADDLQEALQRQKPLGQILVEQGKIKAQDLEKALHIKAEQENVVSAGKRAKTASSIRVDISKLDKLLNLVGEATIHQAHFSQISSQLERIREIQEGLTQLLGEKNQQVDDFQEKMLNLIDETEEGLQQIMKSGERIMLDLQDQVMSLRMLPIRGLFASFQRMVRDYSSRSGKKIILELYGEDTELDKTLIEQLNNPLKHMIRNAMDHGLELPEVREASGKNARGTIRLGAAHREGHIVIEIKDDGMGLNAQKILEKGRQQGLVKQDEDLTEEQIFGLLFRAGFSTAEKVTDLSGRGVGLDVVRQDIESLRGVVEITSIVGAGTTFLIKLPLTLAIIDGMLVDIGEQRFIIPLLSVVESLRPLPNQVKKVKNQGELIEVRGEYLPLVRLHRLLRLQPKFEDPTQALVVIVEEGGQKSCLLVDEAIDQQQAVIKSLEENFYEREGIAGATVLGDGRVSLILDVPGVLRQAARLLQ</sequence>
<evidence type="ECO:0000256" key="2">
    <source>
        <dbReference type="ARBA" id="ARBA00012438"/>
    </source>
</evidence>
<comment type="caution">
    <text evidence="16">The sequence shown here is derived from an EMBL/GenBank/DDBJ whole genome shotgun (WGS) entry which is preliminary data.</text>
</comment>
<keyword evidence="7" id="KW-0547">Nucleotide-binding</keyword>
<feature type="domain" description="Histidine kinase" evidence="13">
    <location>
        <begin position="336"/>
        <end position="587"/>
    </location>
</feature>
<dbReference type="Pfam" id="PF02895">
    <property type="entry name" value="H-kinase_dim"/>
    <property type="match status" value="1"/>
</dbReference>
<dbReference type="EC" id="2.7.13.3" evidence="2"/>
<protein>
    <recommendedName>
        <fullName evidence="3">Chemotaxis protein CheA</fullName>
        <ecNumber evidence="2">2.7.13.3</ecNumber>
    </recommendedName>
</protein>
<dbReference type="SMART" id="SM00387">
    <property type="entry name" value="HATPase_c"/>
    <property type="match status" value="1"/>
</dbReference>
<dbReference type="CDD" id="cd16916">
    <property type="entry name" value="HATPase_CheA-like"/>
    <property type="match status" value="1"/>
</dbReference>